<gene>
    <name evidence="7" type="ORF">LIN78_08695</name>
</gene>
<accession>A0ABS8D5Y6</accession>
<evidence type="ECO:0000313" key="7">
    <source>
        <dbReference type="EMBL" id="MCB6183625.1"/>
    </source>
</evidence>
<keyword evidence="4" id="KW-0862">Zinc</keyword>
<dbReference type="SUPFAM" id="SSF51556">
    <property type="entry name" value="Metallo-dependent hydrolases"/>
    <property type="match status" value="1"/>
</dbReference>
<dbReference type="InterPro" id="IPR055156">
    <property type="entry name" value="HutF-like_N"/>
</dbReference>
<comment type="caution">
    <text evidence="7">The sequence shown here is derived from an EMBL/GenBank/DDBJ whole genome shotgun (WGS) entry which is preliminary data.</text>
</comment>
<dbReference type="SUPFAM" id="SSF51338">
    <property type="entry name" value="Composite domain of metallo-dependent hydrolases"/>
    <property type="match status" value="1"/>
</dbReference>
<dbReference type="CDD" id="cd01313">
    <property type="entry name" value="Met_dep_hydrolase_E"/>
    <property type="match status" value="1"/>
</dbReference>
<dbReference type="Proteomes" id="UP001165395">
    <property type="component" value="Unassembled WGS sequence"/>
</dbReference>
<evidence type="ECO:0000256" key="4">
    <source>
        <dbReference type="ARBA" id="ARBA00022833"/>
    </source>
</evidence>
<dbReference type="GO" id="GO:0050416">
    <property type="term" value="F:formimidoylglutamate deiminase activity"/>
    <property type="evidence" value="ECO:0007669"/>
    <property type="project" value="UniProtKB-EC"/>
</dbReference>
<dbReference type="EMBL" id="JAJBZT010000004">
    <property type="protein sequence ID" value="MCB6183625.1"/>
    <property type="molecule type" value="Genomic_DNA"/>
</dbReference>
<evidence type="ECO:0000256" key="3">
    <source>
        <dbReference type="ARBA" id="ARBA00022801"/>
    </source>
</evidence>
<dbReference type="PANTHER" id="PTHR11271">
    <property type="entry name" value="GUANINE DEAMINASE"/>
    <property type="match status" value="1"/>
</dbReference>
<proteinExistence type="predicted"/>
<dbReference type="InterPro" id="IPR010252">
    <property type="entry name" value="HutF"/>
</dbReference>
<dbReference type="Pfam" id="PF01979">
    <property type="entry name" value="Amidohydro_1"/>
    <property type="match status" value="1"/>
</dbReference>
<comment type="cofactor">
    <cofactor evidence="1">
        <name>Zn(2+)</name>
        <dbReference type="ChEBI" id="CHEBI:29105"/>
    </cofactor>
</comment>
<evidence type="ECO:0000256" key="1">
    <source>
        <dbReference type="ARBA" id="ARBA00001947"/>
    </source>
</evidence>
<reference evidence="7" key="1">
    <citation type="submission" date="2021-10" db="EMBL/GenBank/DDBJ databases">
        <title>The complete genome sequence of Leeia sp. TBRC 13508.</title>
        <authorList>
            <person name="Charoenyingcharoen P."/>
            <person name="Yukphan P."/>
        </authorList>
    </citation>
    <scope>NUCLEOTIDE SEQUENCE</scope>
    <source>
        <strain evidence="7">TBRC 13508</strain>
    </source>
</reference>
<dbReference type="NCBIfam" id="TIGR02022">
    <property type="entry name" value="hutF"/>
    <property type="match status" value="1"/>
</dbReference>
<dbReference type="InterPro" id="IPR011059">
    <property type="entry name" value="Metal-dep_hydrolase_composite"/>
</dbReference>
<keyword evidence="8" id="KW-1185">Reference proteome</keyword>
<feature type="domain" description="Formimidoylglutamate deiminase N-terminal" evidence="6">
    <location>
        <begin position="3"/>
        <end position="31"/>
    </location>
</feature>
<evidence type="ECO:0000259" key="5">
    <source>
        <dbReference type="Pfam" id="PF01979"/>
    </source>
</evidence>
<evidence type="ECO:0000256" key="2">
    <source>
        <dbReference type="ARBA" id="ARBA00022723"/>
    </source>
</evidence>
<dbReference type="NCBIfam" id="NF006684">
    <property type="entry name" value="PRK09229.1-5"/>
    <property type="match status" value="1"/>
</dbReference>
<keyword evidence="2" id="KW-0479">Metal-binding</keyword>
<dbReference type="InterPro" id="IPR006680">
    <property type="entry name" value="Amidohydro-rel"/>
</dbReference>
<evidence type="ECO:0000313" key="8">
    <source>
        <dbReference type="Proteomes" id="UP001165395"/>
    </source>
</evidence>
<dbReference type="PANTHER" id="PTHR11271:SF48">
    <property type="entry name" value="AMIDOHYDROLASE-RELATED DOMAIN-CONTAINING PROTEIN"/>
    <property type="match status" value="1"/>
</dbReference>
<name>A0ABS8D5Y6_9NEIS</name>
<keyword evidence="3 7" id="KW-0378">Hydrolase</keyword>
<dbReference type="Gene3D" id="2.30.40.10">
    <property type="entry name" value="Urease, subunit C, domain 1"/>
    <property type="match status" value="1"/>
</dbReference>
<feature type="domain" description="Amidohydrolase-related" evidence="5">
    <location>
        <begin position="50"/>
        <end position="435"/>
    </location>
</feature>
<dbReference type="InterPro" id="IPR032466">
    <property type="entry name" value="Metal_Hydrolase"/>
</dbReference>
<organism evidence="7 8">
    <name type="scientific">Leeia speluncae</name>
    <dbReference type="NCBI Taxonomy" id="2884804"/>
    <lineage>
        <taxon>Bacteria</taxon>
        <taxon>Pseudomonadati</taxon>
        <taxon>Pseudomonadota</taxon>
        <taxon>Betaproteobacteria</taxon>
        <taxon>Neisseriales</taxon>
        <taxon>Leeiaceae</taxon>
        <taxon>Leeia</taxon>
    </lineage>
</organism>
<dbReference type="EC" id="3.5.3.13" evidence="7"/>
<evidence type="ECO:0000259" key="6">
    <source>
        <dbReference type="Pfam" id="PF22429"/>
    </source>
</evidence>
<dbReference type="Pfam" id="PF22429">
    <property type="entry name" value="HutF_N"/>
    <property type="match status" value="1"/>
</dbReference>
<dbReference type="InterPro" id="IPR051607">
    <property type="entry name" value="Metallo-dep_hydrolases"/>
</dbReference>
<dbReference type="Gene3D" id="3.20.20.140">
    <property type="entry name" value="Metal-dependent hydrolases"/>
    <property type="match status" value="1"/>
</dbReference>
<dbReference type="RefSeq" id="WP_227180404.1">
    <property type="nucleotide sequence ID" value="NZ_JAJBZT010000004.1"/>
</dbReference>
<sequence>MKHALFAETALLPSGWASNVLLEWDSQGVLTNTTIHSTKPANVAVAEGAVIPGMPNLHSHAFQRAMAGLTEYLGDPQDSFWSWRKLMYQFAQKIDPDTFEAIAKQLYTEMLKAGYTSVCEFHYVHHDVGGKPYANPAELSARLVKAATEVGIGLTLLPVLYQHSGFGEKAPLTEQARFINDPDWILNLLTALQQQHPIHAGLNYGVAPHSLRAVGPKALAYMQANLHQQLPTAPIHIHIAEQTKEVDDCVALTGQRPVEWLLDHLPVDERWCLVHATHLTPAETTALAQSNAVAGICATTEANLGDGIYDGVNYLQMNGRWGIGSDSHISVSMVDELRLFEYSQRLRDRRRNALATSAHPNLAEHLFQSALGGGAQATGRKVNGLQVGHRADLLVLDASHVNLAHKPASQLLAGLIFCQHNTTPIKDVMVGGRFVIKDQQHASETATSDTYKAALKTLLEA</sequence>
<dbReference type="NCBIfam" id="NF006681">
    <property type="entry name" value="PRK09229.1-2"/>
    <property type="match status" value="1"/>
</dbReference>
<protein>
    <submittedName>
        <fullName evidence="7">Formimidoylglutamate deiminase</fullName>
        <ecNumber evidence="7">3.5.3.13</ecNumber>
    </submittedName>
</protein>